<dbReference type="EMBL" id="JXTC01000120">
    <property type="protein sequence ID" value="PON87189.1"/>
    <property type="molecule type" value="Genomic_DNA"/>
</dbReference>
<accession>A0A2P5ENV8</accession>
<keyword evidence="2" id="KW-1185">Reference proteome</keyword>
<evidence type="ECO:0000313" key="1">
    <source>
        <dbReference type="EMBL" id="PON87189.1"/>
    </source>
</evidence>
<name>A0A2P5ENV8_TREOI</name>
<sequence length="182" mass="21540">MRFRDFETFNQALLSKKGRLLQYPNSLVSRVLKAKYFPNASFFKASLRSVLSFTWRSIILVRKALKLRIQARVGNGCNIRLFRDPWLPRPHSFQPITRANKELDHPDILRIPLRREPYYDSKWNYSAKQAIGSLWREGRMWDHHVIARIKLDGPLFGVLMSQTKQTFSFRGIITKSFQHYTI</sequence>
<dbReference type="InParanoid" id="A0A2P5ENV8"/>
<comment type="caution">
    <text evidence="1">The sequence shown here is derived from an EMBL/GenBank/DDBJ whole genome shotgun (WGS) entry which is preliminary data.</text>
</comment>
<reference evidence="2" key="1">
    <citation type="submission" date="2016-06" db="EMBL/GenBank/DDBJ databases">
        <title>Parallel loss of symbiosis genes in relatives of nitrogen-fixing non-legume Parasponia.</title>
        <authorList>
            <person name="Van Velzen R."/>
            <person name="Holmer R."/>
            <person name="Bu F."/>
            <person name="Rutten L."/>
            <person name="Van Zeijl A."/>
            <person name="Liu W."/>
            <person name="Santuari L."/>
            <person name="Cao Q."/>
            <person name="Sharma T."/>
            <person name="Shen D."/>
            <person name="Roswanjaya Y."/>
            <person name="Wardhani T."/>
            <person name="Kalhor M.S."/>
            <person name="Jansen J."/>
            <person name="Van den Hoogen J."/>
            <person name="Gungor B."/>
            <person name="Hartog M."/>
            <person name="Hontelez J."/>
            <person name="Verver J."/>
            <person name="Yang W.-C."/>
            <person name="Schijlen E."/>
            <person name="Repin R."/>
            <person name="Schilthuizen M."/>
            <person name="Schranz E."/>
            <person name="Heidstra R."/>
            <person name="Miyata K."/>
            <person name="Fedorova E."/>
            <person name="Kohlen W."/>
            <person name="Bisseling T."/>
            <person name="Smit S."/>
            <person name="Geurts R."/>
        </authorList>
    </citation>
    <scope>NUCLEOTIDE SEQUENCE [LARGE SCALE GENOMIC DNA]</scope>
    <source>
        <strain evidence="2">cv. RG33-2</strain>
    </source>
</reference>
<organism evidence="1 2">
    <name type="scientific">Trema orientale</name>
    <name type="common">Charcoal tree</name>
    <name type="synonym">Celtis orientalis</name>
    <dbReference type="NCBI Taxonomy" id="63057"/>
    <lineage>
        <taxon>Eukaryota</taxon>
        <taxon>Viridiplantae</taxon>
        <taxon>Streptophyta</taxon>
        <taxon>Embryophyta</taxon>
        <taxon>Tracheophyta</taxon>
        <taxon>Spermatophyta</taxon>
        <taxon>Magnoliopsida</taxon>
        <taxon>eudicotyledons</taxon>
        <taxon>Gunneridae</taxon>
        <taxon>Pentapetalae</taxon>
        <taxon>rosids</taxon>
        <taxon>fabids</taxon>
        <taxon>Rosales</taxon>
        <taxon>Cannabaceae</taxon>
        <taxon>Trema</taxon>
    </lineage>
</organism>
<proteinExistence type="predicted"/>
<gene>
    <name evidence="1" type="ORF">TorRG33x02_169660</name>
</gene>
<dbReference type="AlphaFoldDB" id="A0A2P5ENV8"/>
<protein>
    <submittedName>
        <fullName evidence="1">Uncharacterized protein</fullName>
    </submittedName>
</protein>
<evidence type="ECO:0000313" key="2">
    <source>
        <dbReference type="Proteomes" id="UP000237000"/>
    </source>
</evidence>
<dbReference type="Proteomes" id="UP000237000">
    <property type="component" value="Unassembled WGS sequence"/>
</dbReference>
<dbReference type="OrthoDB" id="1929473at2759"/>
<dbReference type="STRING" id="63057.A0A2P5ENV8"/>